<organism evidence="5 6">
    <name type="scientific">Tengunoibacter tsumagoiensis</name>
    <dbReference type="NCBI Taxonomy" id="2014871"/>
    <lineage>
        <taxon>Bacteria</taxon>
        <taxon>Bacillati</taxon>
        <taxon>Chloroflexota</taxon>
        <taxon>Ktedonobacteria</taxon>
        <taxon>Ktedonobacterales</taxon>
        <taxon>Dictyobacteraceae</taxon>
        <taxon>Tengunoibacter</taxon>
    </lineage>
</organism>
<evidence type="ECO:0000313" key="6">
    <source>
        <dbReference type="Proteomes" id="UP000287352"/>
    </source>
</evidence>
<dbReference type="GO" id="GO:0044550">
    <property type="term" value="P:secondary metabolite biosynthetic process"/>
    <property type="evidence" value="ECO:0007669"/>
    <property type="project" value="TreeGrafter"/>
</dbReference>
<keyword evidence="1" id="KW-0808">Transferase</keyword>
<dbReference type="RefSeq" id="WP_126582449.1">
    <property type="nucleotide sequence ID" value="NZ_BIFR01000002.1"/>
</dbReference>
<name>A0A402A714_9CHLR</name>
<dbReference type="InterPro" id="IPR013751">
    <property type="entry name" value="ACP_syn_III_N"/>
</dbReference>
<evidence type="ECO:0000259" key="3">
    <source>
        <dbReference type="Pfam" id="PF08541"/>
    </source>
</evidence>
<evidence type="ECO:0000259" key="4">
    <source>
        <dbReference type="Pfam" id="PF08545"/>
    </source>
</evidence>
<dbReference type="Pfam" id="PF08545">
    <property type="entry name" value="ACP_syn_III"/>
    <property type="match status" value="1"/>
</dbReference>
<dbReference type="GO" id="GO:0004315">
    <property type="term" value="F:3-oxoacyl-[acyl-carrier-protein] synthase activity"/>
    <property type="evidence" value="ECO:0007669"/>
    <property type="project" value="InterPro"/>
</dbReference>
<dbReference type="InterPro" id="IPR016039">
    <property type="entry name" value="Thiolase-like"/>
</dbReference>
<keyword evidence="2" id="KW-0012">Acyltransferase</keyword>
<proteinExistence type="predicted"/>
<accession>A0A402A714</accession>
<evidence type="ECO:0000256" key="2">
    <source>
        <dbReference type="ARBA" id="ARBA00023315"/>
    </source>
</evidence>
<dbReference type="SUPFAM" id="SSF53901">
    <property type="entry name" value="Thiolase-like"/>
    <property type="match status" value="2"/>
</dbReference>
<dbReference type="Pfam" id="PF08541">
    <property type="entry name" value="ACP_syn_III_C"/>
    <property type="match status" value="1"/>
</dbReference>
<dbReference type="PANTHER" id="PTHR34069:SF3">
    <property type="entry name" value="ACYL-COA:ACYL-COA ALKYLTRANSFERASE"/>
    <property type="match status" value="1"/>
</dbReference>
<dbReference type="OrthoDB" id="9815506at2"/>
<gene>
    <name evidence="5" type="primary">fabH_2</name>
    <name evidence="5" type="ORF">KTT_47820</name>
</gene>
<dbReference type="PANTHER" id="PTHR34069">
    <property type="entry name" value="3-OXOACYL-[ACYL-CARRIER-PROTEIN] SYNTHASE 3"/>
    <property type="match status" value="1"/>
</dbReference>
<protein>
    <submittedName>
        <fullName evidence="5">3-oxoacyl-[acyl-carrier-protein] synthase 3</fullName>
    </submittedName>
</protein>
<reference evidence="6" key="1">
    <citation type="submission" date="2018-12" db="EMBL/GenBank/DDBJ databases">
        <title>Tengunoibacter tsumagoiensis gen. nov., sp. nov., Dictyobacter kobayashii sp. nov., D. alpinus sp. nov., and D. joshuensis sp. nov. and description of Dictyobacteraceae fam. nov. within the order Ktedonobacterales isolated from Tengu-no-mugimeshi.</title>
        <authorList>
            <person name="Wang C.M."/>
            <person name="Zheng Y."/>
            <person name="Sakai Y."/>
            <person name="Toyoda A."/>
            <person name="Minakuchi Y."/>
            <person name="Abe K."/>
            <person name="Yokota A."/>
            <person name="Yabe S."/>
        </authorList>
    </citation>
    <scope>NUCLEOTIDE SEQUENCE [LARGE SCALE GENOMIC DNA]</scope>
    <source>
        <strain evidence="6">Uno3</strain>
    </source>
</reference>
<dbReference type="AlphaFoldDB" id="A0A402A714"/>
<evidence type="ECO:0000313" key="5">
    <source>
        <dbReference type="EMBL" id="GCE14923.1"/>
    </source>
</evidence>
<keyword evidence="6" id="KW-1185">Reference proteome</keyword>
<dbReference type="Gene3D" id="3.40.47.10">
    <property type="match status" value="2"/>
</dbReference>
<feature type="domain" description="Beta-ketoacyl-[acyl-carrier-protein] synthase III N-terminal" evidence="4">
    <location>
        <begin position="114"/>
        <end position="202"/>
    </location>
</feature>
<dbReference type="EMBL" id="BIFR01000002">
    <property type="protein sequence ID" value="GCE14923.1"/>
    <property type="molecule type" value="Genomic_DNA"/>
</dbReference>
<dbReference type="GO" id="GO:0006633">
    <property type="term" value="P:fatty acid biosynthetic process"/>
    <property type="evidence" value="ECO:0007669"/>
    <property type="project" value="InterPro"/>
</dbReference>
<sequence>MKRAHIVSTGSYLPGQPLTNTDLEELVGPLSPDLLAQVQVERRHWLVNPTTGVHTETNSDMATKAAEQALTFASLSAHDVDLLVLSTSSPDFPLPPMVTLVQEKLGLKRCATIEVRSGCAGSVQALDIARLYLEQGKYHTAVVIGCEAISPILVPLFLHKDPETIRARDRLSVYSFGDGAAAFVLQASDEPGGIHSSSLASVGGDRKPGMTVTAGGSKVPVPGPKERMELRVDFQASGKFTPYILAESLTDILTTSGVSAESIDLCIIPEGNTGYLQEELKEAGLLTPEWVAVSGNIFENLSLVGNTGSAALPLALDYAWKTGHVRQGDQLLILAIETSKWMYAGMTLTWSATPCPIA</sequence>
<dbReference type="Proteomes" id="UP000287352">
    <property type="component" value="Unassembled WGS sequence"/>
</dbReference>
<feature type="domain" description="Beta-ketoacyl-[acyl-carrier-protein] synthase III C-terminal" evidence="3">
    <location>
        <begin position="254"/>
        <end position="336"/>
    </location>
</feature>
<dbReference type="InterPro" id="IPR013747">
    <property type="entry name" value="ACP_syn_III_C"/>
</dbReference>
<comment type="caution">
    <text evidence="5">The sequence shown here is derived from an EMBL/GenBank/DDBJ whole genome shotgun (WGS) entry which is preliminary data.</text>
</comment>
<evidence type="ECO:0000256" key="1">
    <source>
        <dbReference type="ARBA" id="ARBA00022679"/>
    </source>
</evidence>